<sequence length="54" mass="6158">MARKEEIIPQNNKPEQMNPTITKKRGKTTENGKLRGWPLEIGSKKTLEILGEPK</sequence>
<dbReference type="EMBL" id="AWWV01009502">
    <property type="protein sequence ID" value="OMO86181.1"/>
    <property type="molecule type" value="Genomic_DNA"/>
</dbReference>
<evidence type="ECO:0000256" key="1">
    <source>
        <dbReference type="SAM" id="MobiDB-lite"/>
    </source>
</evidence>
<keyword evidence="3" id="KW-1185">Reference proteome</keyword>
<feature type="region of interest" description="Disordered" evidence="1">
    <location>
        <begin position="1"/>
        <end position="36"/>
    </location>
</feature>
<name>A0A1R3IUB9_COCAP</name>
<dbReference type="Gramene" id="OMO86181">
    <property type="protein sequence ID" value="OMO86181"/>
    <property type="gene ID" value="CCACVL1_09751"/>
</dbReference>
<gene>
    <name evidence="2" type="ORF">CCACVL1_09751</name>
</gene>
<comment type="caution">
    <text evidence="2">The sequence shown here is derived from an EMBL/GenBank/DDBJ whole genome shotgun (WGS) entry which is preliminary data.</text>
</comment>
<dbReference type="Proteomes" id="UP000188268">
    <property type="component" value="Unassembled WGS sequence"/>
</dbReference>
<organism evidence="2 3">
    <name type="scientific">Corchorus capsularis</name>
    <name type="common">Jute</name>
    <dbReference type="NCBI Taxonomy" id="210143"/>
    <lineage>
        <taxon>Eukaryota</taxon>
        <taxon>Viridiplantae</taxon>
        <taxon>Streptophyta</taxon>
        <taxon>Embryophyta</taxon>
        <taxon>Tracheophyta</taxon>
        <taxon>Spermatophyta</taxon>
        <taxon>Magnoliopsida</taxon>
        <taxon>eudicotyledons</taxon>
        <taxon>Gunneridae</taxon>
        <taxon>Pentapetalae</taxon>
        <taxon>rosids</taxon>
        <taxon>malvids</taxon>
        <taxon>Malvales</taxon>
        <taxon>Malvaceae</taxon>
        <taxon>Grewioideae</taxon>
        <taxon>Apeibeae</taxon>
        <taxon>Corchorus</taxon>
    </lineage>
</organism>
<reference evidence="2 3" key="1">
    <citation type="submission" date="2013-09" db="EMBL/GenBank/DDBJ databases">
        <title>Corchorus capsularis genome sequencing.</title>
        <authorList>
            <person name="Alam M."/>
            <person name="Haque M.S."/>
            <person name="Islam M.S."/>
            <person name="Emdad E.M."/>
            <person name="Islam M.M."/>
            <person name="Ahmed B."/>
            <person name="Halim A."/>
            <person name="Hossen Q.M.M."/>
            <person name="Hossain M.Z."/>
            <person name="Ahmed R."/>
            <person name="Khan M.M."/>
            <person name="Islam R."/>
            <person name="Rashid M.M."/>
            <person name="Khan S.A."/>
            <person name="Rahman M.S."/>
            <person name="Alam M."/>
        </authorList>
    </citation>
    <scope>NUCLEOTIDE SEQUENCE [LARGE SCALE GENOMIC DNA]</scope>
    <source>
        <strain evidence="3">cv. CVL-1</strain>
        <tissue evidence="2">Whole seedling</tissue>
    </source>
</reference>
<dbReference type="AlphaFoldDB" id="A0A1R3IUB9"/>
<protein>
    <submittedName>
        <fullName evidence="2">Uncharacterized protein</fullName>
    </submittedName>
</protein>
<feature type="compositionally biased region" description="Polar residues" evidence="1">
    <location>
        <begin position="9"/>
        <end position="21"/>
    </location>
</feature>
<evidence type="ECO:0000313" key="3">
    <source>
        <dbReference type="Proteomes" id="UP000188268"/>
    </source>
</evidence>
<evidence type="ECO:0000313" key="2">
    <source>
        <dbReference type="EMBL" id="OMO86181.1"/>
    </source>
</evidence>
<proteinExistence type="predicted"/>
<accession>A0A1R3IUB9</accession>